<dbReference type="PANTHER" id="PTHR43798:SF33">
    <property type="entry name" value="HYDROLASE, PUTATIVE (AFU_ORTHOLOGUE AFUA_2G14860)-RELATED"/>
    <property type="match status" value="1"/>
</dbReference>
<dbReference type="Pfam" id="PF12697">
    <property type="entry name" value="Abhydrolase_6"/>
    <property type="match status" value="1"/>
</dbReference>
<evidence type="ECO:0000313" key="2">
    <source>
        <dbReference type="EMBL" id="OHB01404.1"/>
    </source>
</evidence>
<dbReference type="PANTHER" id="PTHR43798">
    <property type="entry name" value="MONOACYLGLYCEROL LIPASE"/>
    <property type="match status" value="1"/>
</dbReference>
<accession>A0A1G2TW06</accession>
<dbReference type="Gene3D" id="3.40.50.1820">
    <property type="entry name" value="alpha/beta hydrolase"/>
    <property type="match status" value="1"/>
</dbReference>
<dbReference type="PRINTS" id="PR00412">
    <property type="entry name" value="EPOXHYDRLASE"/>
</dbReference>
<dbReference type="InterPro" id="IPR000073">
    <property type="entry name" value="AB_hydrolase_1"/>
</dbReference>
<dbReference type="AlphaFoldDB" id="A0A1G2TW06"/>
<dbReference type="SUPFAM" id="SSF53474">
    <property type="entry name" value="alpha/beta-Hydrolases"/>
    <property type="match status" value="1"/>
</dbReference>
<dbReference type="EMBL" id="MHWB01000013">
    <property type="protein sequence ID" value="OHB01404.1"/>
    <property type="molecule type" value="Genomic_DNA"/>
</dbReference>
<dbReference type="Proteomes" id="UP000177707">
    <property type="component" value="Unassembled WGS sequence"/>
</dbReference>
<dbReference type="InterPro" id="IPR050266">
    <property type="entry name" value="AB_hydrolase_sf"/>
</dbReference>
<proteinExistence type="predicted"/>
<dbReference type="GO" id="GO:0003824">
    <property type="term" value="F:catalytic activity"/>
    <property type="evidence" value="ECO:0007669"/>
    <property type="project" value="InterPro"/>
</dbReference>
<dbReference type="InterPro" id="IPR029058">
    <property type="entry name" value="AB_hydrolase_fold"/>
</dbReference>
<feature type="domain" description="AB hydrolase-1" evidence="1">
    <location>
        <begin position="28"/>
        <end position="249"/>
    </location>
</feature>
<reference evidence="2 3" key="1">
    <citation type="journal article" date="2016" name="Nat. Commun.">
        <title>Thousands of microbial genomes shed light on interconnected biogeochemical processes in an aquifer system.</title>
        <authorList>
            <person name="Anantharaman K."/>
            <person name="Brown C.T."/>
            <person name="Hug L.A."/>
            <person name="Sharon I."/>
            <person name="Castelle C.J."/>
            <person name="Probst A.J."/>
            <person name="Thomas B.C."/>
            <person name="Singh A."/>
            <person name="Wilkins M.J."/>
            <person name="Karaoz U."/>
            <person name="Brodie E.L."/>
            <person name="Williams K.H."/>
            <person name="Hubbard S.S."/>
            <person name="Banfield J.F."/>
        </authorList>
    </citation>
    <scope>NUCLEOTIDE SEQUENCE [LARGE SCALE GENOMIC DNA]</scope>
</reference>
<evidence type="ECO:0000259" key="1">
    <source>
        <dbReference type="Pfam" id="PF12697"/>
    </source>
</evidence>
<comment type="caution">
    <text evidence="2">The sequence shown here is derived from an EMBL/GenBank/DDBJ whole genome shotgun (WGS) entry which is preliminary data.</text>
</comment>
<name>A0A1G2TW06_9BACT</name>
<organism evidence="2 3">
    <name type="scientific">Candidatus Zambryskibacteria bacterium RIFCSPLOWO2_01_FULL_39_39</name>
    <dbReference type="NCBI Taxonomy" id="1802758"/>
    <lineage>
        <taxon>Bacteria</taxon>
        <taxon>Candidatus Zambryskiibacteriota</taxon>
    </lineage>
</organism>
<gene>
    <name evidence="2" type="ORF">A3A96_01780</name>
</gene>
<dbReference type="GO" id="GO:0016020">
    <property type="term" value="C:membrane"/>
    <property type="evidence" value="ECO:0007669"/>
    <property type="project" value="TreeGrafter"/>
</dbReference>
<dbReference type="InterPro" id="IPR000639">
    <property type="entry name" value="Epox_hydrolase-like"/>
</dbReference>
<protein>
    <recommendedName>
        <fullName evidence="1">AB hydrolase-1 domain-containing protein</fullName>
    </recommendedName>
</protein>
<dbReference type="PRINTS" id="PR00111">
    <property type="entry name" value="ABHYDROLASE"/>
</dbReference>
<dbReference type="STRING" id="1802758.A3A96_01780"/>
<evidence type="ECO:0000313" key="3">
    <source>
        <dbReference type="Proteomes" id="UP000177707"/>
    </source>
</evidence>
<sequence length="256" mass="29095">MKILINNLVTEYEDVYPNGEAGREGKTILMLHGWWRDMSDFDKITEILKNNYRVVRLDLPGFGGTEMPLKTWKLNDYVDFVKDFILKLEIKPEVLLGHSFGGRIIIKGVGENKLEAGKLVLVAAAGVKVDVFRKKIFQLLAKIGDVVSFIPPLIFVRRKLKNKFYKIIGSDYLESGNLKEIFKAVVEEDLATFAKKIKKETLFIWGEKDMATPLKDGKLLHSLIANSKLEVIKDSGHFIHIEKSEEVAEKISKFVG</sequence>